<evidence type="ECO:0000313" key="3">
    <source>
        <dbReference type="EMBL" id="MBB6341801.1"/>
    </source>
</evidence>
<dbReference type="Gene3D" id="3.90.550.10">
    <property type="entry name" value="Spore Coat Polysaccharide Biosynthesis Protein SpsA, Chain A"/>
    <property type="match status" value="1"/>
</dbReference>
<accession>A0A7X0BUN4</accession>
<dbReference type="AlphaFoldDB" id="A0A7X0BUN4"/>
<feature type="domain" description="Glycosyltransferase 2-like" evidence="2">
    <location>
        <begin position="10"/>
        <end position="124"/>
    </location>
</feature>
<proteinExistence type="predicted"/>
<keyword evidence="1" id="KW-0472">Membrane</keyword>
<evidence type="ECO:0000313" key="4">
    <source>
        <dbReference type="Proteomes" id="UP000557193"/>
    </source>
</evidence>
<dbReference type="EMBL" id="JACHLL010000003">
    <property type="protein sequence ID" value="MBB6341801.1"/>
    <property type="molecule type" value="Genomic_DNA"/>
</dbReference>
<dbReference type="InterPro" id="IPR001173">
    <property type="entry name" value="Glyco_trans_2-like"/>
</dbReference>
<evidence type="ECO:0000256" key="1">
    <source>
        <dbReference type="ARBA" id="ARBA00022519"/>
    </source>
</evidence>
<organism evidence="3 4">
    <name type="scientific">Pseudomonas fluvialis</name>
    <dbReference type="NCBI Taxonomy" id="1793966"/>
    <lineage>
        <taxon>Bacteria</taxon>
        <taxon>Pseudomonadati</taxon>
        <taxon>Pseudomonadota</taxon>
        <taxon>Gammaproteobacteria</taxon>
        <taxon>Pseudomonadales</taxon>
        <taxon>Pseudomonadaceae</taxon>
        <taxon>Pseudomonas</taxon>
    </lineage>
</organism>
<dbReference type="InterPro" id="IPR029044">
    <property type="entry name" value="Nucleotide-diphossugar_trans"/>
</dbReference>
<reference evidence="3 4" key="1">
    <citation type="submission" date="2020-08" db="EMBL/GenBank/DDBJ databases">
        <title>Functional genomics of gut bacteria from endangered species of beetles.</title>
        <authorList>
            <person name="Carlos-Shanley C."/>
        </authorList>
    </citation>
    <scope>NUCLEOTIDE SEQUENCE [LARGE SCALE GENOMIC DNA]</scope>
    <source>
        <strain evidence="3 4">S00202</strain>
    </source>
</reference>
<comment type="caution">
    <text evidence="3">The sequence shown here is derived from an EMBL/GenBank/DDBJ whole genome shotgun (WGS) entry which is preliminary data.</text>
</comment>
<dbReference type="Pfam" id="PF00535">
    <property type="entry name" value="Glycos_transf_2"/>
    <property type="match status" value="1"/>
</dbReference>
<dbReference type="Proteomes" id="UP000557193">
    <property type="component" value="Unassembled WGS sequence"/>
</dbReference>
<protein>
    <recommendedName>
        <fullName evidence="2">Glycosyltransferase 2-like domain-containing protein</fullName>
    </recommendedName>
</protein>
<name>A0A7X0BUN4_9PSED</name>
<dbReference type="CDD" id="cd00761">
    <property type="entry name" value="Glyco_tranf_GTA_type"/>
    <property type="match status" value="1"/>
</dbReference>
<evidence type="ECO:0000259" key="2">
    <source>
        <dbReference type="Pfam" id="PF00535"/>
    </source>
</evidence>
<sequence>MSVLADYLVSVVVPTHNRSIYAISCVKSLLAIESDRLQVIVHDTSTDDCRLRTWVATVNDSRLLYRHCAERLSMTDNHERALEYARGEYVCLIGDDDSVSSLILDVAEYARGRTVDCITPQVKAAYSWPDFRTNLLGAAHAGRLYLEAFTGKSRWVDSSQALEGLLLRAGQGTDGLPKLYHGLVRRELIQRVVLANGRLFWGTSPDMSAAVALALATEKFLLLDIPFTLPGASGGSNTGRSALKSHKGDLRTDEHMRPFKNLRWPEHIPHFFSVETVWSHAAWETLVACGREDLLDRFNWPRLYALALFNHREYRKAIMQAAQANSGGGVMRSIASLPLISWEWLWGKLQRLAHPSASNGREVLGVFSGVDEARCCLDARIGAVARAHLNGK</sequence>
<gene>
    <name evidence="3" type="ORF">HNP49_001969</name>
</gene>
<keyword evidence="4" id="KW-1185">Reference proteome</keyword>
<dbReference type="SUPFAM" id="SSF53448">
    <property type="entry name" value="Nucleotide-diphospho-sugar transferases"/>
    <property type="match status" value="1"/>
</dbReference>
<dbReference type="RefSeq" id="WP_184682820.1">
    <property type="nucleotide sequence ID" value="NZ_JACHLL010000003.1"/>
</dbReference>
<keyword evidence="1" id="KW-0997">Cell inner membrane</keyword>
<keyword evidence="1" id="KW-1003">Cell membrane</keyword>